<dbReference type="EMBL" id="CP025330">
    <property type="protein sequence ID" value="AZT94775.1"/>
    <property type="molecule type" value="Genomic_DNA"/>
</dbReference>
<name>A0A3Q9NTN2_BREAU</name>
<proteinExistence type="predicted"/>
<feature type="compositionally biased region" description="Low complexity" evidence="1">
    <location>
        <begin position="47"/>
        <end position="60"/>
    </location>
</feature>
<accession>A0A3Q9NTN2</accession>
<feature type="region of interest" description="Disordered" evidence="1">
    <location>
        <begin position="37"/>
        <end position="69"/>
    </location>
</feature>
<dbReference type="RefSeq" id="WP_127363295.1">
    <property type="nucleotide sequence ID" value="NZ_CP025330.1"/>
</dbReference>
<evidence type="ECO:0008006" key="4">
    <source>
        <dbReference type="Google" id="ProtNLM"/>
    </source>
</evidence>
<evidence type="ECO:0000313" key="3">
    <source>
        <dbReference type="Proteomes" id="UP000283000"/>
    </source>
</evidence>
<protein>
    <recommendedName>
        <fullName evidence="4">Resolvase/invertase-type recombinase catalytic domain-containing protein</fullName>
    </recommendedName>
</protein>
<gene>
    <name evidence="2" type="ORF">CXR23_17870</name>
</gene>
<reference evidence="2 3" key="1">
    <citation type="submission" date="2017-12" db="EMBL/GenBank/DDBJ databases">
        <authorList>
            <person name="Levesque S."/>
        </authorList>
    </citation>
    <scope>NUCLEOTIDE SEQUENCE [LARGE SCALE GENOMIC DNA]</scope>
    <source>
        <strain evidence="2 3">SMQ-1417</strain>
    </source>
</reference>
<dbReference type="AlphaFoldDB" id="A0A3Q9NTN2"/>
<evidence type="ECO:0000256" key="1">
    <source>
        <dbReference type="SAM" id="MobiDB-lite"/>
    </source>
</evidence>
<sequence length="69" mass="7372">MTKAVIYLRSTTANRDQADRQSGSVRAYLRERGLRATATYREEGQPGSARASLLGAASRGETTTSPSPA</sequence>
<organism evidence="2 3">
    <name type="scientific">Brevibacterium aurantiacum</name>
    <dbReference type="NCBI Taxonomy" id="273384"/>
    <lineage>
        <taxon>Bacteria</taxon>
        <taxon>Bacillati</taxon>
        <taxon>Actinomycetota</taxon>
        <taxon>Actinomycetes</taxon>
        <taxon>Micrococcales</taxon>
        <taxon>Brevibacteriaceae</taxon>
        <taxon>Brevibacterium</taxon>
    </lineage>
</organism>
<evidence type="ECO:0000313" key="2">
    <source>
        <dbReference type="EMBL" id="AZT94775.1"/>
    </source>
</evidence>
<reference evidence="2 3" key="2">
    <citation type="submission" date="2019-01" db="EMBL/GenBank/DDBJ databases">
        <title>Comparative genomic analysis of Brevibacterium aurantiacum sheds light on its evolution and its adaptation to smear-ripened cheeses.</title>
        <authorList>
            <person name="Moineau S."/>
        </authorList>
    </citation>
    <scope>NUCLEOTIDE SEQUENCE [LARGE SCALE GENOMIC DNA]</scope>
    <source>
        <strain evidence="2 3">SMQ-1417</strain>
    </source>
</reference>
<dbReference type="Proteomes" id="UP000283000">
    <property type="component" value="Chromosome"/>
</dbReference>